<dbReference type="GO" id="GO:0016491">
    <property type="term" value="F:oxidoreductase activity"/>
    <property type="evidence" value="ECO:0007669"/>
    <property type="project" value="UniProtKB-KW"/>
</dbReference>
<dbReference type="AlphaFoldDB" id="A0A1I4A6B0"/>
<reference evidence="11" key="1">
    <citation type="submission" date="2016-10" db="EMBL/GenBank/DDBJ databases">
        <authorList>
            <person name="Varghese N."/>
            <person name="Submissions S."/>
        </authorList>
    </citation>
    <scope>NUCLEOTIDE SEQUENCE [LARGE SCALE GENOMIC DNA]</scope>
    <source>
        <strain evidence="11">Nm69</strain>
    </source>
</reference>
<dbReference type="RefSeq" id="WP_170841590.1">
    <property type="nucleotide sequence ID" value="NZ_FOSP01000008.1"/>
</dbReference>
<keyword evidence="5" id="KW-0479">Metal-binding</keyword>
<dbReference type="PANTHER" id="PTHR30352">
    <property type="entry name" value="PYRUVATE FORMATE-LYASE-ACTIVATING ENZYME"/>
    <property type="match status" value="1"/>
</dbReference>
<dbReference type="STRING" id="52441.SAMN05216302_100830"/>
<dbReference type="PROSITE" id="PS01087">
    <property type="entry name" value="RADICAL_ACTIVATING"/>
    <property type="match status" value="1"/>
</dbReference>
<sequence>MNDKGLVFDIKRDASEDGPGIRTTVFFKGCPLSCIWCQNPEGKKFLPEPDVYGKQIGTWYSTNELMYRLLQDKPFFTSTGGGVTLSGGEPTLQMDFAGRLLQALKREGIHTALETSGFFPYESFKAKMLPWLDLIYFDIKLIDVADSKQYCGQSNKHILENFSRLIKDASIPVIPRIPLIPGITTTEKNLKDIAAFLRKHGVKSCELMPYNPLWIDKLLKLGITPDYKRNNYMTPAEQKACVDCFTH</sequence>
<dbReference type="EMBL" id="FOSP01000008">
    <property type="protein sequence ID" value="SFK51329.1"/>
    <property type="molecule type" value="Genomic_DNA"/>
</dbReference>
<evidence type="ECO:0000313" key="11">
    <source>
        <dbReference type="Proteomes" id="UP000199533"/>
    </source>
</evidence>
<keyword evidence="7" id="KW-0408">Iron</keyword>
<evidence type="ECO:0000256" key="3">
    <source>
        <dbReference type="ARBA" id="ARBA00022485"/>
    </source>
</evidence>
<keyword evidence="6" id="KW-0560">Oxidoreductase</keyword>
<dbReference type="GO" id="GO:0051539">
    <property type="term" value="F:4 iron, 4 sulfur cluster binding"/>
    <property type="evidence" value="ECO:0007669"/>
    <property type="project" value="UniProtKB-KW"/>
</dbReference>
<dbReference type="InterPro" id="IPR034457">
    <property type="entry name" value="Organic_radical-activating"/>
</dbReference>
<evidence type="ECO:0000256" key="5">
    <source>
        <dbReference type="ARBA" id="ARBA00022723"/>
    </source>
</evidence>
<evidence type="ECO:0000259" key="9">
    <source>
        <dbReference type="PROSITE" id="PS51918"/>
    </source>
</evidence>
<name>A0A1I4A6B0_9PROT</name>
<evidence type="ECO:0000256" key="2">
    <source>
        <dbReference type="ARBA" id="ARBA00009777"/>
    </source>
</evidence>
<dbReference type="PANTHER" id="PTHR30352:SF4">
    <property type="entry name" value="PYRUVATE FORMATE-LYASE 2-ACTIVATING ENZYME"/>
    <property type="match status" value="1"/>
</dbReference>
<evidence type="ECO:0000256" key="4">
    <source>
        <dbReference type="ARBA" id="ARBA00022691"/>
    </source>
</evidence>
<dbReference type="SUPFAM" id="SSF102114">
    <property type="entry name" value="Radical SAM enzymes"/>
    <property type="match status" value="1"/>
</dbReference>
<dbReference type="InterPro" id="IPR001989">
    <property type="entry name" value="Radical_activat_CS"/>
</dbReference>
<evidence type="ECO:0000256" key="1">
    <source>
        <dbReference type="ARBA" id="ARBA00001966"/>
    </source>
</evidence>
<keyword evidence="10" id="KW-0456">Lyase</keyword>
<keyword evidence="4" id="KW-0949">S-adenosyl-L-methionine</keyword>
<keyword evidence="11" id="KW-1185">Reference proteome</keyword>
<comment type="cofactor">
    <cofactor evidence="1">
        <name>[4Fe-4S] cluster</name>
        <dbReference type="ChEBI" id="CHEBI:49883"/>
    </cofactor>
</comment>
<keyword evidence="10" id="KW-0670">Pyruvate</keyword>
<evidence type="ECO:0000313" key="10">
    <source>
        <dbReference type="EMBL" id="SFK51329.1"/>
    </source>
</evidence>
<keyword evidence="3" id="KW-0004">4Fe-4S</keyword>
<comment type="similarity">
    <text evidence="2">Belongs to the organic radical-activating enzymes family.</text>
</comment>
<dbReference type="InterPro" id="IPR013785">
    <property type="entry name" value="Aldolase_TIM"/>
</dbReference>
<dbReference type="GO" id="GO:0046872">
    <property type="term" value="F:metal ion binding"/>
    <property type="evidence" value="ECO:0007669"/>
    <property type="project" value="UniProtKB-KW"/>
</dbReference>
<organism evidence="10 11">
    <name type="scientific">Nitrosomonas aestuarii</name>
    <dbReference type="NCBI Taxonomy" id="52441"/>
    <lineage>
        <taxon>Bacteria</taxon>
        <taxon>Pseudomonadati</taxon>
        <taxon>Pseudomonadota</taxon>
        <taxon>Betaproteobacteria</taxon>
        <taxon>Nitrosomonadales</taxon>
        <taxon>Nitrosomonadaceae</taxon>
        <taxon>Nitrosomonas</taxon>
    </lineage>
</organism>
<proteinExistence type="inferred from homology"/>
<evidence type="ECO:0000256" key="6">
    <source>
        <dbReference type="ARBA" id="ARBA00023002"/>
    </source>
</evidence>
<dbReference type="SFLD" id="SFLDG01066">
    <property type="entry name" value="organic_radical-activating_enz"/>
    <property type="match status" value="1"/>
</dbReference>
<dbReference type="Pfam" id="PF04055">
    <property type="entry name" value="Radical_SAM"/>
    <property type="match status" value="1"/>
</dbReference>
<dbReference type="InterPro" id="IPR058240">
    <property type="entry name" value="rSAM_sf"/>
</dbReference>
<feature type="domain" description="Radical SAM core" evidence="9">
    <location>
        <begin position="16"/>
        <end position="242"/>
    </location>
</feature>
<accession>A0A1I4A6B0</accession>
<dbReference type="InterPro" id="IPR012839">
    <property type="entry name" value="Organic_radical_activase"/>
</dbReference>
<dbReference type="SFLD" id="SFLDS00029">
    <property type="entry name" value="Radical_SAM"/>
    <property type="match status" value="1"/>
</dbReference>
<dbReference type="PIRSF" id="PIRSF000371">
    <property type="entry name" value="PFL_act_enz"/>
    <property type="match status" value="1"/>
</dbReference>
<dbReference type="GO" id="GO:0016829">
    <property type="term" value="F:lyase activity"/>
    <property type="evidence" value="ECO:0007669"/>
    <property type="project" value="UniProtKB-KW"/>
</dbReference>
<dbReference type="CDD" id="cd01335">
    <property type="entry name" value="Radical_SAM"/>
    <property type="match status" value="1"/>
</dbReference>
<protein>
    <submittedName>
        <fullName evidence="10">Pyruvate formate lyase activating enzyme</fullName>
    </submittedName>
</protein>
<dbReference type="PROSITE" id="PS51918">
    <property type="entry name" value="RADICAL_SAM"/>
    <property type="match status" value="1"/>
</dbReference>
<evidence type="ECO:0000256" key="8">
    <source>
        <dbReference type="ARBA" id="ARBA00023014"/>
    </source>
</evidence>
<evidence type="ECO:0000256" key="7">
    <source>
        <dbReference type="ARBA" id="ARBA00023004"/>
    </source>
</evidence>
<dbReference type="InterPro" id="IPR007197">
    <property type="entry name" value="rSAM"/>
</dbReference>
<dbReference type="Proteomes" id="UP000199533">
    <property type="component" value="Unassembled WGS sequence"/>
</dbReference>
<gene>
    <name evidence="10" type="ORF">SAMN05216302_100830</name>
</gene>
<dbReference type="Gene3D" id="3.20.20.70">
    <property type="entry name" value="Aldolase class I"/>
    <property type="match status" value="1"/>
</dbReference>
<keyword evidence="8" id="KW-0411">Iron-sulfur</keyword>